<dbReference type="InterPro" id="IPR036388">
    <property type="entry name" value="WH-like_DNA-bd_sf"/>
</dbReference>
<keyword evidence="2" id="KW-1185">Reference proteome</keyword>
<dbReference type="Proteomes" id="UP000218263">
    <property type="component" value="Chromosome"/>
</dbReference>
<sequence>MRATMDTFQAIADPSRRGILMLLTKDKLSINALAGNFEMSRPAVSKHVKVLYEAGLILINDQGRERYCELKPEGFDEIKNWLIFFDNFWKDKLHNLEHLLNQINPNNEID</sequence>
<dbReference type="SUPFAM" id="SSF46785">
    <property type="entry name" value="Winged helix' DNA-binding domain"/>
    <property type="match status" value="1"/>
</dbReference>
<name>A0A0X8X4C9_9SPHI</name>
<gene>
    <name evidence="1" type="ORF">MgSA37_01531</name>
</gene>
<dbReference type="InterPro" id="IPR001845">
    <property type="entry name" value="HTH_ArsR_DNA-bd_dom"/>
</dbReference>
<evidence type="ECO:0000313" key="2">
    <source>
        <dbReference type="Proteomes" id="UP000218263"/>
    </source>
</evidence>
<reference evidence="1 2" key="1">
    <citation type="submission" date="2015-12" db="EMBL/GenBank/DDBJ databases">
        <title>Genome sequence of Mucilaginibacter gotjawali.</title>
        <authorList>
            <person name="Lee J.S."/>
            <person name="Lee K.C."/>
            <person name="Kim K.K."/>
            <person name="Lee B.W."/>
        </authorList>
    </citation>
    <scope>NUCLEOTIDE SEQUENCE [LARGE SCALE GENOMIC DNA]</scope>
    <source>
        <strain evidence="1 2">SA3-7</strain>
    </source>
</reference>
<dbReference type="RefSeq" id="WP_096350885.1">
    <property type="nucleotide sequence ID" value="NZ_AP017313.1"/>
</dbReference>
<dbReference type="AlphaFoldDB" id="A0A0X8X4C9"/>
<proteinExistence type="predicted"/>
<dbReference type="OrthoDB" id="9799175at2"/>
<dbReference type="Gene3D" id="1.10.10.10">
    <property type="entry name" value="Winged helix-like DNA-binding domain superfamily/Winged helix DNA-binding domain"/>
    <property type="match status" value="1"/>
</dbReference>
<dbReference type="PANTHER" id="PTHR38600:SF2">
    <property type="entry name" value="SLL0088 PROTEIN"/>
    <property type="match status" value="1"/>
</dbReference>
<dbReference type="PROSITE" id="PS50987">
    <property type="entry name" value="HTH_ARSR_2"/>
    <property type="match status" value="1"/>
</dbReference>
<dbReference type="CDD" id="cd00090">
    <property type="entry name" value="HTH_ARSR"/>
    <property type="match status" value="1"/>
</dbReference>
<evidence type="ECO:0000313" key="1">
    <source>
        <dbReference type="EMBL" id="BAU53364.1"/>
    </source>
</evidence>
<dbReference type="PANTHER" id="PTHR38600">
    <property type="entry name" value="TRANSCRIPTIONAL REGULATORY PROTEIN"/>
    <property type="match status" value="1"/>
</dbReference>
<dbReference type="InterPro" id="IPR011991">
    <property type="entry name" value="ArsR-like_HTH"/>
</dbReference>
<dbReference type="GO" id="GO:0003677">
    <property type="term" value="F:DNA binding"/>
    <property type="evidence" value="ECO:0007669"/>
    <property type="project" value="UniProtKB-KW"/>
</dbReference>
<accession>A0A0X8X4C9</accession>
<dbReference type="EMBL" id="AP017313">
    <property type="protein sequence ID" value="BAU53364.1"/>
    <property type="molecule type" value="Genomic_DNA"/>
</dbReference>
<dbReference type="PRINTS" id="PR00778">
    <property type="entry name" value="HTHARSR"/>
</dbReference>
<dbReference type="Pfam" id="PF01022">
    <property type="entry name" value="HTH_5"/>
    <property type="match status" value="1"/>
</dbReference>
<dbReference type="KEGG" id="mgot:MgSA37_01531"/>
<dbReference type="InterPro" id="IPR036390">
    <property type="entry name" value="WH_DNA-bd_sf"/>
</dbReference>
<dbReference type="GO" id="GO:0003700">
    <property type="term" value="F:DNA-binding transcription factor activity"/>
    <property type="evidence" value="ECO:0007669"/>
    <property type="project" value="InterPro"/>
</dbReference>
<protein>
    <submittedName>
        <fullName evidence="1">HTH-type transcriptional regulator</fullName>
    </submittedName>
</protein>
<dbReference type="NCBIfam" id="NF033788">
    <property type="entry name" value="HTH_metalloreg"/>
    <property type="match status" value="1"/>
</dbReference>
<organism evidence="1 2">
    <name type="scientific">Mucilaginibacter gotjawali</name>
    <dbReference type="NCBI Taxonomy" id="1550579"/>
    <lineage>
        <taxon>Bacteria</taxon>
        <taxon>Pseudomonadati</taxon>
        <taxon>Bacteroidota</taxon>
        <taxon>Sphingobacteriia</taxon>
        <taxon>Sphingobacteriales</taxon>
        <taxon>Sphingobacteriaceae</taxon>
        <taxon>Mucilaginibacter</taxon>
    </lineage>
</organism>
<dbReference type="SMART" id="SM00418">
    <property type="entry name" value="HTH_ARSR"/>
    <property type="match status" value="1"/>
</dbReference>